<evidence type="ECO:0000256" key="1">
    <source>
        <dbReference type="ARBA" id="ARBA00022603"/>
    </source>
</evidence>
<dbReference type="Gene3D" id="3.40.50.150">
    <property type="entry name" value="Vaccinia Virus protein VP39"/>
    <property type="match status" value="1"/>
</dbReference>
<dbReference type="GO" id="GO:0000049">
    <property type="term" value="F:tRNA binding"/>
    <property type="evidence" value="ECO:0007669"/>
    <property type="project" value="TreeGrafter"/>
</dbReference>
<evidence type="ECO:0000313" key="4">
    <source>
        <dbReference type="EMBL" id="EPQ64433.1"/>
    </source>
</evidence>
<dbReference type="Pfam" id="PF08241">
    <property type="entry name" value="Methyltransf_11"/>
    <property type="match status" value="1"/>
</dbReference>
<gene>
    <name evidence="4" type="ORF">BGT96224_A20666</name>
    <name evidence="5" type="ORF">BGT96224V2_LOCUS3878</name>
</gene>
<proteinExistence type="predicted"/>
<dbReference type="GO" id="GO:0002098">
    <property type="term" value="P:tRNA wobble uridine modification"/>
    <property type="evidence" value="ECO:0007669"/>
    <property type="project" value="TreeGrafter"/>
</dbReference>
<organism evidence="5">
    <name type="scientific">Blumeria graminis f. sp. tritici 96224</name>
    <dbReference type="NCBI Taxonomy" id="1268274"/>
    <lineage>
        <taxon>Eukaryota</taxon>
        <taxon>Fungi</taxon>
        <taxon>Dikarya</taxon>
        <taxon>Ascomycota</taxon>
        <taxon>Pezizomycotina</taxon>
        <taxon>Leotiomycetes</taxon>
        <taxon>Erysiphales</taxon>
        <taxon>Erysiphaceae</taxon>
        <taxon>Blumeria</taxon>
    </lineage>
</organism>
<evidence type="ECO:0000259" key="3">
    <source>
        <dbReference type="Pfam" id="PF08241"/>
    </source>
</evidence>
<dbReference type="HOGENOM" id="CLU_029501_2_0_1"/>
<protein>
    <submittedName>
        <fullName evidence="5">BgtA-20666</fullName>
    </submittedName>
</protein>
<evidence type="ECO:0000256" key="2">
    <source>
        <dbReference type="ARBA" id="ARBA00022679"/>
    </source>
</evidence>
<accession>A0A061HH00</accession>
<name>A0A061HH00_BLUGR</name>
<reference evidence="5" key="3">
    <citation type="submission" date="2018-07" db="EMBL/GenBank/DDBJ databases">
        <authorList>
            <person name="Quirk P.G."/>
            <person name="Krulwich T.A."/>
        </authorList>
    </citation>
    <scope>NUCLEOTIDE SEQUENCE</scope>
    <source>
        <strain evidence="5">96224</strain>
    </source>
</reference>
<dbReference type="GO" id="GO:0106335">
    <property type="term" value="F:tRNA (5-carboxymethyluridine(34)-5-O)-methyltransferase activity"/>
    <property type="evidence" value="ECO:0007669"/>
    <property type="project" value="TreeGrafter"/>
</dbReference>
<sequence length="238" mass="26908">MTFEVEEADAAPDEYEAQYVHEVYEQIAEHFSQTRYKPWPIVSTFLQGLCPGSIGIDVGCGNGKYLGVNPNVFIIASDRSCNLVKIAQAHEPHDAIVADSLSLPNQAGRLDFAISIAVIHHLCTRHRRQTAIKSIIDCLRLDGKALIYVWALEQKGSKRGWDEGGQQDVMVPWIMNSQAKENPCNGKKFQRYYHLYCKGELEEDIGFAGGKVIDSGYERDNWWVICQRYPIENTISEI</sequence>
<dbReference type="GO" id="GO:0030488">
    <property type="term" value="P:tRNA methylation"/>
    <property type="evidence" value="ECO:0007669"/>
    <property type="project" value="TreeGrafter"/>
</dbReference>
<dbReference type="InterPro" id="IPR013216">
    <property type="entry name" value="Methyltransf_11"/>
</dbReference>
<dbReference type="SUPFAM" id="SSF53335">
    <property type="entry name" value="S-adenosyl-L-methionine-dependent methyltransferases"/>
    <property type="match status" value="1"/>
</dbReference>
<dbReference type="CDD" id="cd02440">
    <property type="entry name" value="AdoMet_MTases"/>
    <property type="match status" value="1"/>
</dbReference>
<dbReference type="EMBL" id="KE375062">
    <property type="protein sequence ID" value="EPQ64433.1"/>
    <property type="molecule type" value="Genomic_DNA"/>
</dbReference>
<dbReference type="PANTHER" id="PTHR13069">
    <property type="entry name" value="ALKYLATED DNA REPAIR PROTEIN ALKB HOMOLOG 8"/>
    <property type="match status" value="1"/>
</dbReference>
<dbReference type="AlphaFoldDB" id="A0A061HH00"/>
<reference evidence="6" key="1">
    <citation type="journal article" date="2013" name="Nat. Genet.">
        <title>The wheat powdery mildew genome shows the unique evolution of an obligate biotroph.</title>
        <authorList>
            <person name="Wicker T."/>
            <person name="Oberhaensli S."/>
            <person name="Parlange F."/>
            <person name="Buchmann J.P."/>
            <person name="Shatalina M."/>
            <person name="Roffler S."/>
            <person name="Ben-David R."/>
            <person name="Dolezel J."/>
            <person name="Simkova H."/>
            <person name="Schulze-Lefert P."/>
            <person name="Spanu P.D."/>
            <person name="Bruggmann R."/>
            <person name="Amselem J."/>
            <person name="Quesneville H."/>
            <person name="Ver Loren van Themaat E."/>
            <person name="Paape T."/>
            <person name="Shimizu K.K."/>
            <person name="Keller B."/>
        </authorList>
    </citation>
    <scope>NUCLEOTIDE SEQUENCE [LARGE SCALE GENOMIC DNA]</scope>
    <source>
        <strain evidence="6">96224</strain>
    </source>
</reference>
<dbReference type="GO" id="GO:0005737">
    <property type="term" value="C:cytoplasm"/>
    <property type="evidence" value="ECO:0007669"/>
    <property type="project" value="TreeGrafter"/>
</dbReference>
<dbReference type="EMBL" id="UIGY01000094">
    <property type="protein sequence ID" value="SUZ10703.1"/>
    <property type="molecule type" value="Genomic_DNA"/>
</dbReference>
<dbReference type="GO" id="GO:0005634">
    <property type="term" value="C:nucleus"/>
    <property type="evidence" value="ECO:0007669"/>
    <property type="project" value="TreeGrafter"/>
</dbReference>
<keyword evidence="2" id="KW-0808">Transferase</keyword>
<dbReference type="GO" id="GO:0008757">
    <property type="term" value="F:S-adenosylmethionine-dependent methyltransferase activity"/>
    <property type="evidence" value="ECO:0007669"/>
    <property type="project" value="InterPro"/>
</dbReference>
<evidence type="ECO:0000313" key="6">
    <source>
        <dbReference type="Proteomes" id="UP000053110"/>
    </source>
</evidence>
<feature type="non-terminal residue" evidence="5">
    <location>
        <position position="238"/>
    </location>
</feature>
<feature type="domain" description="Methyltransferase type 11" evidence="3">
    <location>
        <begin position="56"/>
        <end position="147"/>
    </location>
</feature>
<keyword evidence="1" id="KW-0489">Methyltransferase</keyword>
<reference evidence="4" key="2">
    <citation type="submission" date="2013-01" db="EMBL/GenBank/DDBJ databases">
        <title>The wheat powdery mildew genome reveals unique evolution of an obligate biotroph.</title>
        <authorList>
            <person name="Oberhaensli S."/>
            <person name="Wicker T."/>
            <person name="Keller B."/>
        </authorList>
    </citation>
    <scope>NUCLEOTIDE SEQUENCE</scope>
    <source>
        <strain evidence="4">96224</strain>
    </source>
</reference>
<dbReference type="InterPro" id="IPR029063">
    <property type="entry name" value="SAM-dependent_MTases_sf"/>
</dbReference>
<dbReference type="InterPro" id="IPR051422">
    <property type="entry name" value="AlkB_tRNA_MeTrf/Diox"/>
</dbReference>
<dbReference type="OrthoDB" id="271595at2759"/>
<dbReference type="PANTHER" id="PTHR13069:SF21">
    <property type="entry name" value="ALKYLATED DNA REPAIR PROTEIN ALKB HOMOLOG 8"/>
    <property type="match status" value="1"/>
</dbReference>
<dbReference type="Proteomes" id="UP000053110">
    <property type="component" value="Unassembled WGS sequence"/>
</dbReference>
<evidence type="ECO:0000313" key="5">
    <source>
        <dbReference type="EMBL" id="SUZ10703.1"/>
    </source>
</evidence>